<evidence type="ECO:0000313" key="2">
    <source>
        <dbReference type="EMBL" id="MDI5970868.1"/>
    </source>
</evidence>
<evidence type="ECO:0000259" key="1">
    <source>
        <dbReference type="Pfam" id="PF11716"/>
    </source>
</evidence>
<dbReference type="GO" id="GO:0046872">
    <property type="term" value="F:metal ion binding"/>
    <property type="evidence" value="ECO:0007669"/>
    <property type="project" value="InterPro"/>
</dbReference>
<dbReference type="InterPro" id="IPR034660">
    <property type="entry name" value="DinB/YfiT-like"/>
</dbReference>
<comment type="caution">
    <text evidence="2">The sequence shown here is derived from an EMBL/GenBank/DDBJ whole genome shotgun (WGS) entry which is preliminary data.</text>
</comment>
<dbReference type="Gene3D" id="1.20.120.450">
    <property type="entry name" value="dinb family like domain"/>
    <property type="match status" value="1"/>
</dbReference>
<sequence>MDATSDPRPQFLAALGQLEKLVGAAEPELLGRPTPCDGFDLRALLGHTLGVAHRVAYTGEGGRGLDLPSAVGRIADTDWAGAAGRAYARVAAAWADGTALDRAVEVPWGVVPGRAALAGYLVEIVTHTWDIAQVVDPAAELDAGLAQAALDTARAFVPAEPRGGAVPFGPVSPAPDGASVHVRLAAWLGRRI</sequence>
<dbReference type="EMBL" id="JABXJJ020000018">
    <property type="protein sequence ID" value="MDI5970868.1"/>
    <property type="molecule type" value="Genomic_DNA"/>
</dbReference>
<dbReference type="NCBIfam" id="TIGR03083">
    <property type="entry name" value="maleylpyruvate isomerase family mycothiol-dependent enzyme"/>
    <property type="match status" value="1"/>
</dbReference>
<dbReference type="Pfam" id="PF11716">
    <property type="entry name" value="MDMPI_N"/>
    <property type="match status" value="1"/>
</dbReference>
<dbReference type="NCBIfam" id="TIGR03086">
    <property type="entry name" value="TIGR03086 family metal-binding protein"/>
    <property type="match status" value="1"/>
</dbReference>
<dbReference type="RefSeq" id="WP_271314249.1">
    <property type="nucleotide sequence ID" value="NZ_JABXJJ020000018.1"/>
</dbReference>
<dbReference type="SUPFAM" id="SSF109854">
    <property type="entry name" value="DinB/YfiT-like putative metalloenzymes"/>
    <property type="match status" value="1"/>
</dbReference>
<protein>
    <submittedName>
        <fullName evidence="2">TIGR03086 family metal-binding protein</fullName>
    </submittedName>
</protein>
<accession>A0AA90H4K7</accession>
<gene>
    <name evidence="2" type="ORF">POF50_016210</name>
</gene>
<dbReference type="InterPro" id="IPR024344">
    <property type="entry name" value="MDMPI_metal-binding"/>
</dbReference>
<dbReference type="InterPro" id="IPR017517">
    <property type="entry name" value="Maleyloyr_isom"/>
</dbReference>
<proteinExistence type="predicted"/>
<reference evidence="2" key="1">
    <citation type="submission" date="2023-05" db="EMBL/GenBank/DDBJ databases">
        <title>Streptantibioticus silvisoli sp. nov., acidotolerant actinomycetes 1 from pine litter.</title>
        <authorList>
            <person name="Swiecimska M."/>
            <person name="Golinska P."/>
            <person name="Sangal V."/>
            <person name="Wachnowicz B."/>
            <person name="Goodfellow M."/>
        </authorList>
    </citation>
    <scope>NUCLEOTIDE SEQUENCE</scope>
    <source>
        <strain evidence="2">SL13</strain>
    </source>
</reference>
<organism evidence="2">
    <name type="scientific">Streptantibioticus silvisoli</name>
    <dbReference type="NCBI Taxonomy" id="2705255"/>
    <lineage>
        <taxon>Bacteria</taxon>
        <taxon>Bacillati</taxon>
        <taxon>Actinomycetota</taxon>
        <taxon>Actinomycetes</taxon>
        <taxon>Kitasatosporales</taxon>
        <taxon>Streptomycetaceae</taxon>
        <taxon>Streptantibioticus</taxon>
    </lineage>
</organism>
<feature type="domain" description="Mycothiol-dependent maleylpyruvate isomerase metal-binding" evidence="1">
    <location>
        <begin position="13"/>
        <end position="132"/>
    </location>
</feature>
<dbReference type="AlphaFoldDB" id="A0AA90H4K7"/>
<dbReference type="InterPro" id="IPR017520">
    <property type="entry name" value="CHP03086"/>
</dbReference>
<name>A0AA90H4K7_9ACTN</name>